<proteinExistence type="predicted"/>
<keyword evidence="3" id="KW-1185">Reference proteome</keyword>
<dbReference type="InParanoid" id="A0A0G4G5M2"/>
<feature type="region of interest" description="Disordered" evidence="1">
    <location>
        <begin position="138"/>
        <end position="157"/>
    </location>
</feature>
<evidence type="ECO:0000256" key="1">
    <source>
        <dbReference type="SAM" id="MobiDB-lite"/>
    </source>
</evidence>
<reference evidence="2 3" key="1">
    <citation type="submission" date="2014-11" db="EMBL/GenBank/DDBJ databases">
        <authorList>
            <person name="Zhu J."/>
            <person name="Qi W."/>
            <person name="Song R."/>
        </authorList>
    </citation>
    <scope>NUCLEOTIDE SEQUENCE [LARGE SCALE GENOMIC DNA]</scope>
</reference>
<organism evidence="2 3">
    <name type="scientific">Vitrella brassicaformis (strain CCMP3155)</name>
    <dbReference type="NCBI Taxonomy" id="1169540"/>
    <lineage>
        <taxon>Eukaryota</taxon>
        <taxon>Sar</taxon>
        <taxon>Alveolata</taxon>
        <taxon>Colpodellida</taxon>
        <taxon>Vitrellaceae</taxon>
        <taxon>Vitrella</taxon>
    </lineage>
</organism>
<evidence type="ECO:0000313" key="2">
    <source>
        <dbReference type="EMBL" id="CEM23847.1"/>
    </source>
</evidence>
<dbReference type="AlphaFoldDB" id="A0A0G4G5M2"/>
<gene>
    <name evidence="2" type="ORF">Vbra_17168</name>
</gene>
<accession>A0A0G4G5M2</accession>
<name>A0A0G4G5M2_VITBC</name>
<dbReference type="EMBL" id="CDMY01000571">
    <property type="protein sequence ID" value="CEM23847.1"/>
    <property type="molecule type" value="Genomic_DNA"/>
</dbReference>
<feature type="region of interest" description="Disordered" evidence="1">
    <location>
        <begin position="111"/>
        <end position="131"/>
    </location>
</feature>
<protein>
    <submittedName>
        <fullName evidence="2">Uncharacterized protein</fullName>
    </submittedName>
</protein>
<feature type="compositionally biased region" description="Basic residues" evidence="1">
    <location>
        <begin position="138"/>
        <end position="153"/>
    </location>
</feature>
<evidence type="ECO:0000313" key="3">
    <source>
        <dbReference type="Proteomes" id="UP000041254"/>
    </source>
</evidence>
<dbReference type="PhylomeDB" id="A0A0G4G5M2"/>
<sequence>MSEVDPDTEGLILQKEAHRPDPSASFAFGGTPLFPRAPPLRRRDSASVGRASLATRGAGGGGGMGSASEEAQLSALLTAIRATDPATEGRYQIVTRTTCGRQRKAIAFVNAGDGVPSQPTTRSRWPPKHRKGRTILRSENKKRRTSTRRRSKPAMRVGNNGEIDLKTFAKFAKSHSLVILGDVFSFVPFHLLAALPRSLLPDVSKQYTHLTIDASTEAEQLFWHMLSAKPVLCWLWGKRLTRLESIVLKYPNKTPAWCLTSLISLIEGHAAARRAMVVRHARSHLQVSQLREGTLTSISFESVDVALTDEQQRPTPDLLPPKSTHPTSLPALVSISGIRYGHRVLAKAAAGRGWQWPSLRCLAVDSTGGHICSGGALCGFVGGLTTLTRLDASCSLADKAAIVESMGAASQLESIGELHIDGKGADKDLMRLKDALVARKCHSLTSIEAHVGTHVDASIIPKLAALEFLHAAVSKSPDTPIIFHFTSGSSSVFDLALLGASARVTTPFVKTALSDLADHTEDVVWKLGDDGGGDKASSAAAEELAASLTFKKAASLKVVTDETNPTQLPAHIIAHTAFINRHAFPSVTRVHLRGSVACTAMQHIMQAGVRLPALAGVLLFDGVSVDEASSVLAAIGDEARLDSLYVELKSATGAIKWPQAEGLPSVKNLEIWTKLPSDTDAGEFTSTSMASLVAARGVREVKLVLHHIRRSMMQDVHSVMDGLFIGEFRVASSAQWNLRRGDGPLRGGQLMVMCALPVARI</sequence>
<dbReference type="Proteomes" id="UP000041254">
    <property type="component" value="Unassembled WGS sequence"/>
</dbReference>
<dbReference type="VEuPathDB" id="CryptoDB:Vbra_17168"/>
<feature type="region of interest" description="Disordered" evidence="1">
    <location>
        <begin position="1"/>
        <end position="67"/>
    </location>
</feature>